<dbReference type="EMBL" id="QGHB01000005">
    <property type="protein sequence ID" value="PWK86344.1"/>
    <property type="molecule type" value="Genomic_DNA"/>
</dbReference>
<comment type="caution">
    <text evidence="1">The sequence shown here is derived from an EMBL/GenBank/DDBJ whole genome shotgun (WGS) entry which is preliminary data.</text>
</comment>
<gene>
    <name evidence="1" type="ORF">C8D88_105387</name>
</gene>
<proteinExistence type="predicted"/>
<dbReference type="Proteomes" id="UP000246005">
    <property type="component" value="Unassembled WGS sequence"/>
</dbReference>
<accession>A0A316HYE6</accession>
<reference evidence="1 2" key="1">
    <citation type="submission" date="2018-05" db="EMBL/GenBank/DDBJ databases">
        <title>Genomic Encyclopedia of Type Strains, Phase IV (KMG-IV): sequencing the most valuable type-strain genomes for metagenomic binning, comparative biology and taxonomic classification.</title>
        <authorList>
            <person name="Goeker M."/>
        </authorList>
    </citation>
    <scope>NUCLEOTIDE SEQUENCE [LARGE SCALE GENOMIC DNA]</scope>
    <source>
        <strain evidence="1 2">DSM 45480</strain>
    </source>
</reference>
<sequence>MTFTAATVVPVHHLDTPWGYLSEEVTPIPPGGVNTTRLVYLYPLWV</sequence>
<name>A0A316HYE6_9PSEU</name>
<protein>
    <submittedName>
        <fullName evidence="1">Uncharacterized protein</fullName>
    </submittedName>
</protein>
<evidence type="ECO:0000313" key="1">
    <source>
        <dbReference type="EMBL" id="PWK86344.1"/>
    </source>
</evidence>
<evidence type="ECO:0000313" key="2">
    <source>
        <dbReference type="Proteomes" id="UP000246005"/>
    </source>
</evidence>
<dbReference type="AlphaFoldDB" id="A0A316HYE6"/>
<organism evidence="1 2">
    <name type="scientific">Lentzea atacamensis</name>
    <dbReference type="NCBI Taxonomy" id="531938"/>
    <lineage>
        <taxon>Bacteria</taxon>
        <taxon>Bacillati</taxon>
        <taxon>Actinomycetota</taxon>
        <taxon>Actinomycetes</taxon>
        <taxon>Pseudonocardiales</taxon>
        <taxon>Pseudonocardiaceae</taxon>
        <taxon>Lentzea</taxon>
    </lineage>
</organism>